<reference evidence="1 2" key="1">
    <citation type="submission" date="2017-07" db="EMBL/GenBank/DDBJ databases">
        <authorList>
            <person name="Sun Z.S."/>
            <person name="Albrecht U."/>
            <person name="Echele G."/>
            <person name="Lee C.C."/>
        </authorList>
    </citation>
    <scope>NUCLEOTIDE SEQUENCE [LARGE SCALE GENOMIC DNA]</scope>
    <source>
        <strain evidence="2">type strain: KCTC 22618</strain>
    </source>
</reference>
<dbReference type="RefSeq" id="WP_095072190.1">
    <property type="nucleotide sequence ID" value="NZ_LT899436.1"/>
</dbReference>
<dbReference type="KEGG" id="tje:TJEJU_2300"/>
<evidence type="ECO:0008006" key="3">
    <source>
        <dbReference type="Google" id="ProtNLM"/>
    </source>
</evidence>
<proteinExistence type="predicted"/>
<name>A0A238UA82_9FLAO</name>
<sequence length="170" mass="19528">MKKYIVLGFISPLLVSLFFFPKNETEIKMLPKYSSIKACYVSTDARCTGSSYCRACKNCSRCKYCNNGGSCGVCAERYTRKKTKKKTIKSYSIKPIVKQKKILFKNKIAQVKHNNTPLRSGADKSYYIILNLKEYEVLELIALENEWFKVKVIRTEAIGFVHSKNIIILN</sequence>
<dbReference type="Proteomes" id="UP000215214">
    <property type="component" value="Chromosome TJEJU"/>
</dbReference>
<accession>A0A238UA82</accession>
<dbReference type="OrthoDB" id="1189825at2"/>
<evidence type="ECO:0000313" key="2">
    <source>
        <dbReference type="Proteomes" id="UP000215214"/>
    </source>
</evidence>
<gene>
    <name evidence="1" type="ORF">TJEJU_2300</name>
</gene>
<protein>
    <recommendedName>
        <fullName evidence="3">SH3b domain-containing protein</fullName>
    </recommendedName>
</protein>
<organism evidence="1 2">
    <name type="scientific">Tenacibaculum jejuense</name>
    <dbReference type="NCBI Taxonomy" id="584609"/>
    <lineage>
        <taxon>Bacteria</taxon>
        <taxon>Pseudomonadati</taxon>
        <taxon>Bacteroidota</taxon>
        <taxon>Flavobacteriia</taxon>
        <taxon>Flavobacteriales</taxon>
        <taxon>Flavobacteriaceae</taxon>
        <taxon>Tenacibaculum</taxon>
    </lineage>
</organism>
<dbReference type="AlphaFoldDB" id="A0A238UA82"/>
<dbReference type="EMBL" id="LT899436">
    <property type="protein sequence ID" value="SNR15985.1"/>
    <property type="molecule type" value="Genomic_DNA"/>
</dbReference>
<keyword evidence="2" id="KW-1185">Reference proteome</keyword>
<dbReference type="Gene3D" id="2.30.30.40">
    <property type="entry name" value="SH3 Domains"/>
    <property type="match status" value="1"/>
</dbReference>
<evidence type="ECO:0000313" key="1">
    <source>
        <dbReference type="EMBL" id="SNR15985.1"/>
    </source>
</evidence>